<reference evidence="1" key="1">
    <citation type="submission" date="2021-06" db="EMBL/GenBank/DDBJ databases">
        <authorList>
            <person name="Hodson N. C."/>
            <person name="Mongue J. A."/>
            <person name="Jaron S. K."/>
        </authorList>
    </citation>
    <scope>NUCLEOTIDE SEQUENCE</scope>
</reference>
<keyword evidence="2" id="KW-1185">Reference proteome</keyword>
<proteinExistence type="predicted"/>
<evidence type="ECO:0000313" key="1">
    <source>
        <dbReference type="EMBL" id="CAG7836896.1"/>
    </source>
</evidence>
<evidence type="ECO:0000313" key="2">
    <source>
        <dbReference type="Proteomes" id="UP000708208"/>
    </source>
</evidence>
<gene>
    <name evidence="1" type="ORF">AFUS01_LOCUS46087</name>
</gene>
<comment type="caution">
    <text evidence="1">The sequence shown here is derived from an EMBL/GenBank/DDBJ whole genome shotgun (WGS) entry which is preliminary data.</text>
</comment>
<dbReference type="EMBL" id="CAJVCH010571198">
    <property type="protein sequence ID" value="CAG7836896.1"/>
    <property type="molecule type" value="Genomic_DNA"/>
</dbReference>
<dbReference type="AlphaFoldDB" id="A0A8J2Q6L3"/>
<feature type="non-terminal residue" evidence="1">
    <location>
        <position position="1"/>
    </location>
</feature>
<protein>
    <submittedName>
        <fullName evidence="1">Uncharacterized protein</fullName>
    </submittedName>
</protein>
<dbReference type="Proteomes" id="UP000708208">
    <property type="component" value="Unassembled WGS sequence"/>
</dbReference>
<accession>A0A8J2Q6L3</accession>
<organism evidence="1 2">
    <name type="scientific">Allacma fusca</name>
    <dbReference type="NCBI Taxonomy" id="39272"/>
    <lineage>
        <taxon>Eukaryota</taxon>
        <taxon>Metazoa</taxon>
        <taxon>Ecdysozoa</taxon>
        <taxon>Arthropoda</taxon>
        <taxon>Hexapoda</taxon>
        <taxon>Collembola</taxon>
        <taxon>Symphypleona</taxon>
        <taxon>Sminthuridae</taxon>
        <taxon>Allacma</taxon>
    </lineage>
</organism>
<sequence length="66" mass="7586">KLNLTYYDSALTDVLSHRSIIRLEVGAISHLRKSSLKTSPKEESRTKGGYDLQESFKSFFTFFINI</sequence>
<name>A0A8J2Q6L3_9HEXA</name>